<feature type="coiled-coil region" evidence="12">
    <location>
        <begin position="835"/>
        <end position="865"/>
    </location>
</feature>
<sequence>QDIQAEIDAHNDIFKSIDSNRQKMVKALGNSEEAVLLQHRLDDMNHRWSELKAKSANIRAHLEASAERWNRLLASLEELCKWINIKDEDLMKQMPIGGDVPTLQQQHNHCKAFKHELKDKEQTVLNALDQARMFLADQPIEGPEEPRRNLQPKLELTPEEKAQQLAKAMRKQSTEVKEKWEQLNVHASSWQKQVDKALEKLQDLQGAMDNLEARLKDAEDVRSSWKPVGDLLIDSLQDHIDKTTAFSEEIAPIKEEVKTVNDLASQLSPLDVHLSPETSHQLDDLNMRCKLLQVAVEDRLTQLQEAHRDFGPSSQHFLSTSVQLPWQRAVSHNKVPYYINHQTQTTCWDHPKMNELFHSLADLNNVRFSAYRTAMKIRRLQKALCLDLLDLNVAHSTFEQHKLSQNDQLLTVPDVINCLTTIYDGLEQNHKDLVNVPLCVDMCLNWLLNVYDTGRSGKVRALSMKIGLMSLSKGLLEDKYKYLFKQVAGPAETCDQRHLGLLLHDAIQIPRQLGEVAAFGGSNIEPSVRSCFQYVQNKPEIDVKHFIEWMRLEPQSMVWLPVLHRVAASETAKHQAKCNICKECPIVGFRYRSLKHFNYDVCQSCFFSGRTAKGHKLHYPMVEYCTPTTSGEDVRDFTKVLKNKFRSKKYFAKHPRLGYLPVQTVLEGDNLETFTQTLICCCTQEQDQTSSKNCFFMKDENGWNKINLKIVAASKLVQNIAIECILKTFTREDEHALIQQYCQTLGGESPISQPQSPAQILKSVEKEERGELERIIADLEEEQRKLQVEYEQLKEQHLQRGLNPSSSPPDSILFTQQGPDEAELLAEAKLLRQHKGRLEARMQILEDHNKQLESQLHRLRRLLDQPELDSRINGVFSSASSQHSAINHSVALDVSSPFDQTENYDLLVPPHNTSTDLADVMEQINNTFPSCSQVQNAVSEPATL</sequence>
<evidence type="ECO:0000313" key="15">
    <source>
        <dbReference type="Ensembl" id="ENSLACP00000006754.1"/>
    </source>
</evidence>
<dbReference type="InterPro" id="IPR002017">
    <property type="entry name" value="Spectrin_repeat"/>
</dbReference>
<reference evidence="15" key="2">
    <citation type="submission" date="2025-08" db="UniProtKB">
        <authorList>
            <consortium name="Ensembl"/>
        </authorList>
    </citation>
    <scope>IDENTIFICATION</scope>
</reference>
<feature type="coiled-coil region" evidence="12">
    <location>
        <begin position="762"/>
        <end position="799"/>
    </location>
</feature>
<dbReference type="InterPro" id="IPR015154">
    <property type="entry name" value="EF-hand_dom_typ2"/>
</dbReference>
<dbReference type="Pfam" id="PF00435">
    <property type="entry name" value="Spectrin"/>
    <property type="match status" value="2"/>
</dbReference>
<dbReference type="Pfam" id="PF00397">
    <property type="entry name" value="WW"/>
    <property type="match status" value="1"/>
</dbReference>
<keyword evidence="8" id="KW-0770">Synapse</keyword>
<evidence type="ECO:0000256" key="8">
    <source>
        <dbReference type="ARBA" id="ARBA00023018"/>
    </source>
</evidence>
<dbReference type="PROSITE" id="PS50020">
    <property type="entry name" value="WW_DOMAIN_2"/>
    <property type="match status" value="1"/>
</dbReference>
<dbReference type="EMBL" id="AFYH01090126">
    <property type="status" value="NOT_ANNOTATED_CDS"/>
    <property type="molecule type" value="Genomic_DNA"/>
</dbReference>
<dbReference type="GO" id="GO:0098794">
    <property type="term" value="C:postsynapse"/>
    <property type="evidence" value="ECO:0007669"/>
    <property type="project" value="UniProtKB-SubCell"/>
</dbReference>
<dbReference type="CDD" id="cd00201">
    <property type="entry name" value="WW"/>
    <property type="match status" value="1"/>
</dbReference>
<keyword evidence="2" id="KW-1003">Cell membrane</keyword>
<dbReference type="FunFam" id="2.20.70.10:FF:000004">
    <property type="entry name" value="dystrophin isoform X1"/>
    <property type="match status" value="1"/>
</dbReference>
<dbReference type="InterPro" id="IPR043145">
    <property type="entry name" value="Znf_ZZ_sf"/>
</dbReference>
<keyword evidence="16" id="KW-1185">Reference proteome</keyword>
<dbReference type="Pfam" id="PF09069">
    <property type="entry name" value="EF-hand_3"/>
    <property type="match status" value="1"/>
</dbReference>
<dbReference type="EMBL" id="AFYH01090124">
    <property type="status" value="NOT_ANNOTATED_CDS"/>
    <property type="molecule type" value="Genomic_DNA"/>
</dbReference>
<evidence type="ECO:0000256" key="11">
    <source>
        <dbReference type="PROSITE-ProRule" id="PRU00228"/>
    </source>
</evidence>
<evidence type="ECO:0000256" key="12">
    <source>
        <dbReference type="SAM" id="Coils"/>
    </source>
</evidence>
<evidence type="ECO:0000313" key="16">
    <source>
        <dbReference type="Proteomes" id="UP000008672"/>
    </source>
</evidence>
<dbReference type="SUPFAM" id="SSF57850">
    <property type="entry name" value="RING/U-box"/>
    <property type="match status" value="1"/>
</dbReference>
<keyword evidence="12" id="KW-0175">Coiled coil</keyword>
<evidence type="ECO:0000259" key="14">
    <source>
        <dbReference type="PROSITE" id="PS50135"/>
    </source>
</evidence>
<dbReference type="InterPro" id="IPR050774">
    <property type="entry name" value="KCMF1/Dystrophin"/>
</dbReference>
<keyword evidence="4" id="KW-0479">Metal-binding</keyword>
<evidence type="ECO:0000256" key="4">
    <source>
        <dbReference type="ARBA" id="ARBA00022723"/>
    </source>
</evidence>
<dbReference type="PANTHER" id="PTHR12268:SF26">
    <property type="entry name" value="UTROPHIN"/>
    <property type="match status" value="1"/>
</dbReference>
<dbReference type="SMART" id="SM00291">
    <property type="entry name" value="ZnF_ZZ"/>
    <property type="match status" value="1"/>
</dbReference>
<dbReference type="EMBL" id="AFYH01090130">
    <property type="status" value="NOT_ANNOTATED_CDS"/>
    <property type="molecule type" value="Genomic_DNA"/>
</dbReference>
<proteinExistence type="predicted"/>
<dbReference type="STRING" id="7897.ENSLACP00000006754"/>
<dbReference type="eggNOG" id="KOG4286">
    <property type="taxonomic scope" value="Eukaryota"/>
</dbReference>
<accession>H3AAT3</accession>
<dbReference type="AlphaFoldDB" id="H3AAT3"/>
<dbReference type="Ensembl" id="ENSLACT00000006809.1">
    <property type="protein sequence ID" value="ENSLACP00000006754.1"/>
    <property type="gene ID" value="ENSLACG00000005993.1"/>
</dbReference>
<evidence type="ECO:0000256" key="6">
    <source>
        <dbReference type="ARBA" id="ARBA00022771"/>
    </source>
</evidence>
<dbReference type="CDD" id="cd02334">
    <property type="entry name" value="ZZ_dystrophin"/>
    <property type="match status" value="1"/>
</dbReference>
<dbReference type="GO" id="GO:0005737">
    <property type="term" value="C:cytoplasm"/>
    <property type="evidence" value="ECO:0007669"/>
    <property type="project" value="UniProtKB-ARBA"/>
</dbReference>
<evidence type="ECO:0000256" key="9">
    <source>
        <dbReference type="ARBA" id="ARBA00023136"/>
    </source>
</evidence>
<dbReference type="InterPro" id="IPR015153">
    <property type="entry name" value="EF-hand_dom_typ1"/>
</dbReference>
<reference evidence="16" key="1">
    <citation type="submission" date="2011-08" db="EMBL/GenBank/DDBJ databases">
        <title>The draft genome of Latimeria chalumnae.</title>
        <authorList>
            <person name="Di Palma F."/>
            <person name="Alfoldi J."/>
            <person name="Johnson J."/>
            <person name="Berlin A."/>
            <person name="Gnerre S."/>
            <person name="Jaffe D."/>
            <person name="MacCallum I."/>
            <person name="Young S."/>
            <person name="Walker B.J."/>
            <person name="Lander E."/>
            <person name="Lindblad-Toh K."/>
        </authorList>
    </citation>
    <scope>NUCLEOTIDE SEQUENCE [LARGE SCALE GENOMIC DNA]</scope>
    <source>
        <strain evidence="16">Wild caught</strain>
    </source>
</reference>
<dbReference type="InterPro" id="IPR018159">
    <property type="entry name" value="Spectrin/alpha-actinin"/>
</dbReference>
<dbReference type="GO" id="GO:0099536">
    <property type="term" value="P:synaptic signaling"/>
    <property type="evidence" value="ECO:0007669"/>
    <property type="project" value="TreeGrafter"/>
</dbReference>
<keyword evidence="6 11" id="KW-0863">Zinc-finger</keyword>
<dbReference type="Bgee" id="ENSLACG00000005993">
    <property type="expression patterns" value="Expressed in post-anal tail muscle and 6 other cell types or tissues"/>
</dbReference>
<dbReference type="Gene3D" id="1.20.58.60">
    <property type="match status" value="3"/>
</dbReference>
<name>H3AAT3_LATCH</name>
<evidence type="ECO:0000256" key="1">
    <source>
        <dbReference type="ARBA" id="ARBA00004202"/>
    </source>
</evidence>
<dbReference type="GO" id="GO:0008270">
    <property type="term" value="F:zinc ion binding"/>
    <property type="evidence" value="ECO:0007669"/>
    <property type="project" value="UniProtKB-KW"/>
</dbReference>
<evidence type="ECO:0000256" key="3">
    <source>
        <dbReference type="ARBA" id="ARBA00022553"/>
    </source>
</evidence>
<dbReference type="InterPro" id="IPR000433">
    <property type="entry name" value="Znf_ZZ"/>
</dbReference>
<dbReference type="PANTHER" id="PTHR12268">
    <property type="entry name" value="E3 UBIQUITIN-PROTEIN LIGASE KCMF1"/>
    <property type="match status" value="1"/>
</dbReference>
<dbReference type="InterPro" id="IPR001202">
    <property type="entry name" value="WW_dom"/>
</dbReference>
<dbReference type="PROSITE" id="PS01159">
    <property type="entry name" value="WW_DOMAIN_1"/>
    <property type="match status" value="1"/>
</dbReference>
<dbReference type="InParanoid" id="H3AAT3"/>
<feature type="coiled-coil region" evidence="12">
    <location>
        <begin position="187"/>
        <end position="221"/>
    </location>
</feature>
<dbReference type="PROSITE" id="PS01357">
    <property type="entry name" value="ZF_ZZ_1"/>
    <property type="match status" value="1"/>
</dbReference>
<protein>
    <recommendedName>
        <fullName evidence="17">Utrophin</fullName>
    </recommendedName>
</protein>
<dbReference type="EMBL" id="AFYH01090125">
    <property type="status" value="NOT_ANNOTATED_CDS"/>
    <property type="molecule type" value="Genomic_DNA"/>
</dbReference>
<feature type="domain" description="ZZ-type" evidence="14">
    <location>
        <begin position="573"/>
        <end position="629"/>
    </location>
</feature>
<evidence type="ECO:0000256" key="5">
    <source>
        <dbReference type="ARBA" id="ARBA00022737"/>
    </source>
</evidence>
<dbReference type="FunFam" id="1.20.58.60:FF:000029">
    <property type="entry name" value="utrophin isoform X1"/>
    <property type="match status" value="1"/>
</dbReference>
<comment type="subcellular location">
    <subcellularLocation>
        <location evidence="1">Cell membrane</location>
        <topology evidence="1">Peripheral membrane protein</topology>
    </subcellularLocation>
    <subcellularLocation>
        <location evidence="10">Postsynapse</location>
    </subcellularLocation>
</comment>
<dbReference type="EMBL" id="AFYH01090129">
    <property type="status" value="NOT_ANNOTATED_CDS"/>
    <property type="molecule type" value="Genomic_DNA"/>
</dbReference>
<dbReference type="EMBL" id="AFYH01090122">
    <property type="status" value="NOT_ANNOTATED_CDS"/>
    <property type="molecule type" value="Genomic_DNA"/>
</dbReference>
<feature type="domain" description="WW" evidence="13">
    <location>
        <begin position="320"/>
        <end position="353"/>
    </location>
</feature>
<evidence type="ECO:0000256" key="2">
    <source>
        <dbReference type="ARBA" id="ARBA00022475"/>
    </source>
</evidence>
<dbReference type="Gene3D" id="3.30.60.90">
    <property type="match status" value="1"/>
</dbReference>
<dbReference type="Pfam" id="PF00569">
    <property type="entry name" value="ZZ"/>
    <property type="match status" value="1"/>
</dbReference>
<dbReference type="SUPFAM" id="SSF47473">
    <property type="entry name" value="EF-hand"/>
    <property type="match status" value="2"/>
</dbReference>
<dbReference type="Gene3D" id="2.20.70.10">
    <property type="match status" value="1"/>
</dbReference>
<evidence type="ECO:0008006" key="17">
    <source>
        <dbReference type="Google" id="ProtNLM"/>
    </source>
</evidence>
<dbReference type="FunFam" id="1.20.58.60:FF:000056">
    <property type="entry name" value="utrophin isoform X1"/>
    <property type="match status" value="1"/>
</dbReference>
<dbReference type="Pfam" id="PF09068">
    <property type="entry name" value="EF-hand_2"/>
    <property type="match status" value="1"/>
</dbReference>
<evidence type="ECO:0000256" key="7">
    <source>
        <dbReference type="ARBA" id="ARBA00022833"/>
    </source>
</evidence>
<dbReference type="EMBL" id="AFYH01090123">
    <property type="status" value="NOT_ANNOTATED_CDS"/>
    <property type="molecule type" value="Genomic_DNA"/>
</dbReference>
<keyword evidence="5" id="KW-0677">Repeat</keyword>
<dbReference type="EMBL" id="AFYH01090127">
    <property type="status" value="NOT_ANNOTATED_CDS"/>
    <property type="molecule type" value="Genomic_DNA"/>
</dbReference>
<dbReference type="Gene3D" id="1.10.238.10">
    <property type="entry name" value="EF-hand"/>
    <property type="match status" value="2"/>
</dbReference>
<dbReference type="HOGENOM" id="CLU_001187_0_0_1"/>
<dbReference type="OMA" id="RNGWKPI"/>
<organism evidence="15 16">
    <name type="scientific">Latimeria chalumnae</name>
    <name type="common">Coelacanth</name>
    <dbReference type="NCBI Taxonomy" id="7897"/>
    <lineage>
        <taxon>Eukaryota</taxon>
        <taxon>Metazoa</taxon>
        <taxon>Chordata</taxon>
        <taxon>Craniata</taxon>
        <taxon>Vertebrata</taxon>
        <taxon>Euteleostomi</taxon>
        <taxon>Coelacanthiformes</taxon>
        <taxon>Coelacanthidae</taxon>
        <taxon>Latimeria</taxon>
    </lineage>
</organism>
<evidence type="ECO:0000256" key="10">
    <source>
        <dbReference type="ARBA" id="ARBA00034110"/>
    </source>
</evidence>
<dbReference type="PROSITE" id="PS50135">
    <property type="entry name" value="ZF_ZZ_2"/>
    <property type="match status" value="1"/>
</dbReference>
<dbReference type="InterPro" id="IPR036020">
    <property type="entry name" value="WW_dom_sf"/>
</dbReference>
<dbReference type="EMBL" id="AFYH01090128">
    <property type="status" value="NOT_ANNOTATED_CDS"/>
    <property type="molecule type" value="Genomic_DNA"/>
</dbReference>
<reference evidence="15" key="3">
    <citation type="submission" date="2025-09" db="UniProtKB">
        <authorList>
            <consortium name="Ensembl"/>
        </authorList>
    </citation>
    <scope>IDENTIFICATION</scope>
</reference>
<dbReference type="SUPFAM" id="SSF51045">
    <property type="entry name" value="WW domain"/>
    <property type="match status" value="1"/>
</dbReference>
<dbReference type="SMART" id="SM00150">
    <property type="entry name" value="SPEC"/>
    <property type="match status" value="2"/>
</dbReference>
<dbReference type="Proteomes" id="UP000008672">
    <property type="component" value="Unassembled WGS sequence"/>
</dbReference>
<keyword evidence="7" id="KW-0862">Zinc</keyword>
<dbReference type="EMBL" id="AFYH01090131">
    <property type="status" value="NOT_ANNOTATED_CDS"/>
    <property type="molecule type" value="Genomic_DNA"/>
</dbReference>
<dbReference type="GeneTree" id="ENSGT00940000153467"/>
<keyword evidence="3" id="KW-0597">Phosphoprotein</keyword>
<keyword evidence="9" id="KW-0472">Membrane</keyword>
<evidence type="ECO:0000259" key="13">
    <source>
        <dbReference type="PROSITE" id="PS50020"/>
    </source>
</evidence>
<dbReference type="SMART" id="SM00456">
    <property type="entry name" value="WW"/>
    <property type="match status" value="1"/>
</dbReference>
<dbReference type="GO" id="GO:0005886">
    <property type="term" value="C:plasma membrane"/>
    <property type="evidence" value="ECO:0007669"/>
    <property type="project" value="UniProtKB-SubCell"/>
</dbReference>
<dbReference type="FunFam" id="3.30.60.90:FF:000001">
    <property type="entry name" value="Dystrophin isoform 2"/>
    <property type="match status" value="1"/>
</dbReference>
<dbReference type="SUPFAM" id="SSF46966">
    <property type="entry name" value="Spectrin repeat"/>
    <property type="match status" value="2"/>
</dbReference>
<dbReference type="InterPro" id="IPR011992">
    <property type="entry name" value="EF-hand-dom_pair"/>
</dbReference>
<dbReference type="CDD" id="cd00176">
    <property type="entry name" value="SPEC"/>
    <property type="match status" value="2"/>
</dbReference>
<dbReference type="FunFam" id="1.10.238.10:FF:000008">
    <property type="entry name" value="Dystrophin isoform 2"/>
    <property type="match status" value="1"/>
</dbReference>